<gene>
    <name evidence="1" type="ORF">LOK49_LG02G00034</name>
</gene>
<dbReference type="Proteomes" id="UP001060215">
    <property type="component" value="Chromosome 3"/>
</dbReference>
<organism evidence="1 2">
    <name type="scientific">Camellia lanceoleosa</name>
    <dbReference type="NCBI Taxonomy" id="1840588"/>
    <lineage>
        <taxon>Eukaryota</taxon>
        <taxon>Viridiplantae</taxon>
        <taxon>Streptophyta</taxon>
        <taxon>Embryophyta</taxon>
        <taxon>Tracheophyta</taxon>
        <taxon>Spermatophyta</taxon>
        <taxon>Magnoliopsida</taxon>
        <taxon>eudicotyledons</taxon>
        <taxon>Gunneridae</taxon>
        <taxon>Pentapetalae</taxon>
        <taxon>asterids</taxon>
        <taxon>Ericales</taxon>
        <taxon>Theaceae</taxon>
        <taxon>Camellia</taxon>
    </lineage>
</organism>
<protein>
    <submittedName>
        <fullName evidence="1">E3 ubiquitin-protein ligase UPL6</fullName>
    </submittedName>
</protein>
<proteinExistence type="predicted"/>
<evidence type="ECO:0000313" key="2">
    <source>
        <dbReference type="Proteomes" id="UP001060215"/>
    </source>
</evidence>
<accession>A0ACC0IQW6</accession>
<reference evidence="1 2" key="1">
    <citation type="journal article" date="2022" name="Plant J.">
        <title>Chromosome-level genome of Camellia lanceoleosa provides a valuable resource for understanding genome evolution and self-incompatibility.</title>
        <authorList>
            <person name="Gong W."/>
            <person name="Xiao S."/>
            <person name="Wang L."/>
            <person name="Liao Z."/>
            <person name="Chang Y."/>
            <person name="Mo W."/>
            <person name="Hu G."/>
            <person name="Li W."/>
            <person name="Zhao G."/>
            <person name="Zhu H."/>
            <person name="Hu X."/>
            <person name="Ji K."/>
            <person name="Xiang X."/>
            <person name="Song Q."/>
            <person name="Yuan D."/>
            <person name="Jin S."/>
            <person name="Zhang L."/>
        </authorList>
    </citation>
    <scope>NUCLEOTIDE SEQUENCE [LARGE SCALE GENOMIC DNA]</scope>
    <source>
        <strain evidence="1">SQ_2022a</strain>
    </source>
</reference>
<sequence length="77" mass="8267">MALCVQNHANVLPNDIATEFPSYVCLLGNLLETAGVVFSQSGCSFDMAIDFAAIATFLLEALPPMQSSNKESEEEPD</sequence>
<evidence type="ECO:0000313" key="1">
    <source>
        <dbReference type="EMBL" id="KAI8028015.1"/>
    </source>
</evidence>
<name>A0ACC0IQW6_9ERIC</name>
<comment type="caution">
    <text evidence="1">The sequence shown here is derived from an EMBL/GenBank/DDBJ whole genome shotgun (WGS) entry which is preliminary data.</text>
</comment>
<dbReference type="EMBL" id="CM045760">
    <property type="protein sequence ID" value="KAI8028015.1"/>
    <property type="molecule type" value="Genomic_DNA"/>
</dbReference>
<keyword evidence="2" id="KW-1185">Reference proteome</keyword>